<sequence>MFSLSEESKWLPAPGSLPWLYPQRAPASHNPPPVSPLVKFTWRRRYGQRRQGKLLDMSRDPVRAGNGPRVLVNGMRARHST</sequence>
<organism evidence="2 3">
    <name type="scientific">Sporothrix schenckii 1099-18</name>
    <dbReference type="NCBI Taxonomy" id="1397361"/>
    <lineage>
        <taxon>Eukaryota</taxon>
        <taxon>Fungi</taxon>
        <taxon>Dikarya</taxon>
        <taxon>Ascomycota</taxon>
        <taxon>Pezizomycotina</taxon>
        <taxon>Sordariomycetes</taxon>
        <taxon>Sordariomycetidae</taxon>
        <taxon>Ophiostomatales</taxon>
        <taxon>Ophiostomataceae</taxon>
        <taxon>Sporothrix</taxon>
    </lineage>
</organism>
<dbReference type="AlphaFoldDB" id="A0A0F2M206"/>
<dbReference type="EMBL" id="AXCR01000009">
    <property type="protein sequence ID" value="KJR83737.1"/>
    <property type="molecule type" value="Genomic_DNA"/>
</dbReference>
<proteinExistence type="predicted"/>
<evidence type="ECO:0000313" key="3">
    <source>
        <dbReference type="Proteomes" id="UP000033710"/>
    </source>
</evidence>
<protein>
    <submittedName>
        <fullName evidence="2">Uncharacterized protein</fullName>
    </submittedName>
</protein>
<gene>
    <name evidence="2" type="ORF">SPSK_00178</name>
</gene>
<comment type="caution">
    <text evidence="2">The sequence shown here is derived from an EMBL/GenBank/DDBJ whole genome shotgun (WGS) entry which is preliminary data.</text>
</comment>
<dbReference type="GeneID" id="27662435"/>
<feature type="region of interest" description="Disordered" evidence="1">
    <location>
        <begin position="51"/>
        <end position="81"/>
    </location>
</feature>
<reference evidence="2 3" key="2">
    <citation type="journal article" date="2015" name="Eukaryot. Cell">
        <title>Asexual propagation of a virulent clone complex in a human and feline outbreak of sporotrichosis.</title>
        <authorList>
            <person name="Teixeira Mde M."/>
            <person name="Rodrigues A.M."/>
            <person name="Tsui C.K."/>
            <person name="de Almeida L.G."/>
            <person name="Van Diepeningen A.D."/>
            <person name="van den Ende B.G."/>
            <person name="Fernandes G.F."/>
            <person name="Kano R."/>
            <person name="Hamelin R.C."/>
            <person name="Lopes-Bezerra L.M."/>
            <person name="Vasconcelos A.T."/>
            <person name="de Hoog S."/>
            <person name="de Camargo Z.P."/>
            <person name="Felipe M.S."/>
        </authorList>
    </citation>
    <scope>NUCLEOTIDE SEQUENCE [LARGE SCALE GENOMIC DNA]</scope>
    <source>
        <strain evidence="2 3">1099-18</strain>
    </source>
</reference>
<reference evidence="2 3" key="1">
    <citation type="journal article" date="2014" name="BMC Genomics">
        <title>Comparative genomics of the major fungal agents of human and animal Sporotrichosis: Sporothrix schenckii and Sporothrix brasiliensis.</title>
        <authorList>
            <person name="Teixeira M.M."/>
            <person name="de Almeida L.G."/>
            <person name="Kubitschek-Barreira P."/>
            <person name="Alves F.L."/>
            <person name="Kioshima E.S."/>
            <person name="Abadio A.K."/>
            <person name="Fernandes L."/>
            <person name="Derengowski L.S."/>
            <person name="Ferreira K.S."/>
            <person name="Souza R.C."/>
            <person name="Ruiz J.C."/>
            <person name="de Andrade N.C."/>
            <person name="Paes H.C."/>
            <person name="Nicola A.M."/>
            <person name="Albuquerque P."/>
            <person name="Gerber A.L."/>
            <person name="Martins V.P."/>
            <person name="Peconick L.D."/>
            <person name="Neto A.V."/>
            <person name="Chaucanez C.B."/>
            <person name="Silva P.A."/>
            <person name="Cunha O.L."/>
            <person name="de Oliveira F.F."/>
            <person name="dos Santos T.C."/>
            <person name="Barros A.L."/>
            <person name="Soares M.A."/>
            <person name="de Oliveira L.M."/>
            <person name="Marini M.M."/>
            <person name="Villalobos-Duno H."/>
            <person name="Cunha M.M."/>
            <person name="de Hoog S."/>
            <person name="da Silveira J.F."/>
            <person name="Henrissat B."/>
            <person name="Nino-Vega G.A."/>
            <person name="Cisalpino P.S."/>
            <person name="Mora-Montes H.M."/>
            <person name="Almeida S.R."/>
            <person name="Stajich J.E."/>
            <person name="Lopes-Bezerra L.M."/>
            <person name="Vasconcelos A.T."/>
            <person name="Felipe M.S."/>
        </authorList>
    </citation>
    <scope>NUCLEOTIDE SEQUENCE [LARGE SCALE GENOMIC DNA]</scope>
    <source>
        <strain evidence="2 3">1099-18</strain>
    </source>
</reference>
<name>A0A0F2M206_SPOSC</name>
<accession>A0A0F2M206</accession>
<dbReference type="Proteomes" id="UP000033710">
    <property type="component" value="Unassembled WGS sequence"/>
</dbReference>
<dbReference type="RefSeq" id="XP_016586413.1">
    <property type="nucleotide sequence ID" value="XM_016727158.1"/>
</dbReference>
<dbReference type="KEGG" id="ssck:SPSK_00178"/>
<evidence type="ECO:0000313" key="2">
    <source>
        <dbReference type="EMBL" id="KJR83737.1"/>
    </source>
</evidence>
<evidence type="ECO:0000256" key="1">
    <source>
        <dbReference type="SAM" id="MobiDB-lite"/>
    </source>
</evidence>
<dbReference type="VEuPathDB" id="FungiDB:SPSK_00178"/>